<reference evidence="1 2" key="1">
    <citation type="journal article" date="2012" name="PLoS Pathog.">
        <title>Diverse lifestyles and strategies of plant pathogenesis encoded in the genomes of eighteen Dothideomycetes fungi.</title>
        <authorList>
            <person name="Ohm R.A."/>
            <person name="Feau N."/>
            <person name="Henrissat B."/>
            <person name="Schoch C.L."/>
            <person name="Horwitz B.A."/>
            <person name="Barry K.W."/>
            <person name="Condon B.J."/>
            <person name="Copeland A.C."/>
            <person name="Dhillon B."/>
            <person name="Glaser F."/>
            <person name="Hesse C.N."/>
            <person name="Kosti I."/>
            <person name="LaButti K."/>
            <person name="Lindquist E.A."/>
            <person name="Lucas S."/>
            <person name="Salamov A.A."/>
            <person name="Bradshaw R.E."/>
            <person name="Ciuffetti L."/>
            <person name="Hamelin R.C."/>
            <person name="Kema G.H.J."/>
            <person name="Lawrence C."/>
            <person name="Scott J.A."/>
            <person name="Spatafora J.W."/>
            <person name="Turgeon B.G."/>
            <person name="de Wit P.J.G.M."/>
            <person name="Zhong S."/>
            <person name="Goodwin S.B."/>
            <person name="Grigoriev I.V."/>
        </authorList>
    </citation>
    <scope>NUCLEOTIDE SEQUENCE [LARGE SCALE GENOMIC DNA]</scope>
    <source>
        <strain evidence="2">C5 / ATCC 48332 / race O</strain>
    </source>
</reference>
<dbReference type="AlphaFoldDB" id="M2UL26"/>
<name>M2UL26_COCH5</name>
<reference evidence="2" key="2">
    <citation type="journal article" date="2013" name="PLoS Genet.">
        <title>Comparative genome structure, secondary metabolite, and effector coding capacity across Cochliobolus pathogens.</title>
        <authorList>
            <person name="Condon B.J."/>
            <person name="Leng Y."/>
            <person name="Wu D."/>
            <person name="Bushley K.E."/>
            <person name="Ohm R.A."/>
            <person name="Otillar R."/>
            <person name="Martin J."/>
            <person name="Schackwitz W."/>
            <person name="Grimwood J."/>
            <person name="MohdZainudin N."/>
            <person name="Xue C."/>
            <person name="Wang R."/>
            <person name="Manning V.A."/>
            <person name="Dhillon B."/>
            <person name="Tu Z.J."/>
            <person name="Steffenson B.J."/>
            <person name="Salamov A."/>
            <person name="Sun H."/>
            <person name="Lowry S."/>
            <person name="LaButti K."/>
            <person name="Han J."/>
            <person name="Copeland A."/>
            <person name="Lindquist E."/>
            <person name="Barry K."/>
            <person name="Schmutz J."/>
            <person name="Baker S.E."/>
            <person name="Ciuffetti L.M."/>
            <person name="Grigoriev I.V."/>
            <person name="Zhong S."/>
            <person name="Turgeon B.G."/>
        </authorList>
    </citation>
    <scope>NUCLEOTIDE SEQUENCE [LARGE SCALE GENOMIC DNA]</scope>
    <source>
        <strain evidence="2">C5 / ATCC 48332 / race O</strain>
    </source>
</reference>
<evidence type="ECO:0000313" key="2">
    <source>
        <dbReference type="Proteomes" id="UP000016936"/>
    </source>
</evidence>
<sequence length="155" mass="16878">MTWSIICKIYVTKAAGAPNSCNNIETEESSDGYQLSHGPVLSEGPDCSFIQPGMTAQESANLIFGVGSTQAMWSHTQGGCIVIAGGLKHHLGTSKRVQHHSMLSKSNTSDPKSKLIKDTAAAYRHNPTHSSETHIFRNEANPKSNLLPIQIWRSY</sequence>
<dbReference type="OMA" id="WSHTQGG"/>
<dbReference type="HOGENOM" id="CLU_1704080_0_0_1"/>
<organism evidence="1 2">
    <name type="scientific">Cochliobolus heterostrophus (strain C5 / ATCC 48332 / race O)</name>
    <name type="common">Southern corn leaf blight fungus</name>
    <name type="synonym">Bipolaris maydis</name>
    <dbReference type="NCBI Taxonomy" id="701091"/>
    <lineage>
        <taxon>Eukaryota</taxon>
        <taxon>Fungi</taxon>
        <taxon>Dikarya</taxon>
        <taxon>Ascomycota</taxon>
        <taxon>Pezizomycotina</taxon>
        <taxon>Dothideomycetes</taxon>
        <taxon>Pleosporomycetidae</taxon>
        <taxon>Pleosporales</taxon>
        <taxon>Pleosporineae</taxon>
        <taxon>Pleosporaceae</taxon>
        <taxon>Bipolaris</taxon>
    </lineage>
</organism>
<accession>M2UL26</accession>
<dbReference type="EMBL" id="KB445580">
    <property type="protein sequence ID" value="EMD88693.1"/>
    <property type="molecule type" value="Genomic_DNA"/>
</dbReference>
<protein>
    <submittedName>
        <fullName evidence="1">Uncharacterized protein</fullName>
    </submittedName>
</protein>
<evidence type="ECO:0000313" key="1">
    <source>
        <dbReference type="EMBL" id="EMD88693.1"/>
    </source>
</evidence>
<keyword evidence="2" id="KW-1185">Reference proteome</keyword>
<dbReference type="Proteomes" id="UP000016936">
    <property type="component" value="Unassembled WGS sequence"/>
</dbReference>
<dbReference type="OrthoDB" id="3692472at2759"/>
<proteinExistence type="predicted"/>
<gene>
    <name evidence="1" type="ORF">COCHEDRAFT_1196633</name>
</gene>